<proteinExistence type="predicted"/>
<dbReference type="PROSITE" id="PS51459">
    <property type="entry name" value="FIDO"/>
    <property type="match status" value="1"/>
</dbReference>
<organism evidence="2 3">
    <name type="scientific">Candidatus Methanoperedens nitratireducens</name>
    <dbReference type="NCBI Taxonomy" id="1392998"/>
    <lineage>
        <taxon>Archaea</taxon>
        <taxon>Methanobacteriati</taxon>
        <taxon>Methanobacteriota</taxon>
        <taxon>Stenosarchaea group</taxon>
        <taxon>Methanomicrobia</taxon>
        <taxon>Methanosarcinales</taxon>
        <taxon>ANME-2 cluster</taxon>
        <taxon>Candidatus Methanoperedentaceae</taxon>
        <taxon>Candidatus Methanoperedens</taxon>
    </lineage>
</organism>
<dbReference type="InterPro" id="IPR040198">
    <property type="entry name" value="Fido_containing"/>
</dbReference>
<evidence type="ECO:0000313" key="3">
    <source>
        <dbReference type="Proteomes" id="UP000050360"/>
    </source>
</evidence>
<dbReference type="EMBL" id="LKCM01000218">
    <property type="protein sequence ID" value="KPQ42598.1"/>
    <property type="molecule type" value="Genomic_DNA"/>
</dbReference>
<feature type="domain" description="Fido" evidence="1">
    <location>
        <begin position="8"/>
        <end position="145"/>
    </location>
</feature>
<dbReference type="InterPro" id="IPR036597">
    <property type="entry name" value="Fido-like_dom_sf"/>
</dbReference>
<comment type="caution">
    <text evidence="2">The sequence shown here is derived from an EMBL/GenBank/DDBJ whole genome shotgun (WGS) entry which is preliminary data.</text>
</comment>
<accession>A0A0P8A7J4</accession>
<dbReference type="Gene3D" id="1.10.3290.10">
    <property type="entry name" value="Fido-like domain"/>
    <property type="match status" value="1"/>
</dbReference>
<dbReference type="Proteomes" id="UP000050360">
    <property type="component" value="Unassembled WGS sequence"/>
</dbReference>
<dbReference type="PANTHER" id="PTHR13504:SF38">
    <property type="entry name" value="FIDO DOMAIN-CONTAINING PROTEIN"/>
    <property type="match status" value="1"/>
</dbReference>
<reference evidence="2 3" key="1">
    <citation type="submission" date="2015-09" db="EMBL/GenBank/DDBJ databases">
        <title>A metagenomics-based metabolic model of nitrate-dependent anaerobic oxidation of methane by Methanoperedens-like archaea.</title>
        <authorList>
            <person name="Arshad A."/>
            <person name="Speth D.R."/>
            <person name="De Graaf R.M."/>
            <person name="Op Den Camp H.J."/>
            <person name="Jetten M.S."/>
            <person name="Welte C.U."/>
        </authorList>
    </citation>
    <scope>NUCLEOTIDE SEQUENCE [LARGE SCALE GENOMIC DNA]</scope>
</reference>
<dbReference type="SUPFAM" id="SSF140931">
    <property type="entry name" value="Fic-like"/>
    <property type="match status" value="1"/>
</dbReference>
<name>A0A0P8A7J4_9EURY</name>
<dbReference type="InterPro" id="IPR003812">
    <property type="entry name" value="Fido"/>
</dbReference>
<sequence>MLDYKKDLSLNTILYFHKKLFESTKADIAGIIRAHQVAIAGSKFIPPFPAEVYPLLMEFFKWYDRTKDKMHPVQLAALIHLKLVTIHPFADGNGRISRLMMNFIFHKNDFPMLNIPYEKRAGYYSALERSQTKKQEDIFLQWFFKRYLKECRFKPLANK</sequence>
<dbReference type="PANTHER" id="PTHR13504">
    <property type="entry name" value="FIDO DOMAIN-CONTAINING PROTEIN DDB_G0283145"/>
    <property type="match status" value="1"/>
</dbReference>
<protein>
    <submittedName>
        <fullName evidence="2">Fic/DOC family protein</fullName>
    </submittedName>
</protein>
<evidence type="ECO:0000313" key="2">
    <source>
        <dbReference type="EMBL" id="KPQ42598.1"/>
    </source>
</evidence>
<gene>
    <name evidence="2" type="ORF">MPEBLZ_02808</name>
</gene>
<evidence type="ECO:0000259" key="1">
    <source>
        <dbReference type="PROSITE" id="PS51459"/>
    </source>
</evidence>
<dbReference type="Pfam" id="PF02661">
    <property type="entry name" value="Fic"/>
    <property type="match status" value="1"/>
</dbReference>
<dbReference type="AlphaFoldDB" id="A0A0P8A7J4"/>